<comment type="caution">
    <text evidence="1">The sequence shown here is derived from an EMBL/GenBank/DDBJ whole genome shotgun (WGS) entry which is preliminary data.</text>
</comment>
<dbReference type="EMBL" id="SGBB01000025">
    <property type="protein sequence ID" value="RZD17703.1"/>
    <property type="molecule type" value="Genomic_DNA"/>
</dbReference>
<reference evidence="1 2" key="1">
    <citation type="journal article" date="2019" name="ISME J.">
        <title>Insights into ecological role of a new deltaproteobacterial order Candidatus Acidulodesulfobacterales by metagenomics and metatranscriptomics.</title>
        <authorList>
            <person name="Tan S."/>
            <person name="Liu J."/>
            <person name="Fang Y."/>
            <person name="Hedlund B.P."/>
            <person name="Lian Z.H."/>
            <person name="Huang L.Y."/>
            <person name="Li J.T."/>
            <person name="Huang L.N."/>
            <person name="Li W.J."/>
            <person name="Jiang H.C."/>
            <person name="Dong H.L."/>
            <person name="Shu W.S."/>
        </authorList>
    </citation>
    <scope>NUCLEOTIDE SEQUENCE [LARGE SCALE GENOMIC DNA]</scope>
    <source>
        <strain evidence="1">AP1</strain>
    </source>
</reference>
<dbReference type="AlphaFoldDB" id="A0A519BKB1"/>
<evidence type="ECO:0000313" key="1">
    <source>
        <dbReference type="EMBL" id="RZD17703.1"/>
    </source>
</evidence>
<name>A0A519BKB1_9DELT</name>
<sequence length="104" mass="11961">MTILSSVFLILIINIKIKIAEPVNYGPVVNRAVKKRATGPFGGSRSFIMVWHVLKYPASEKNTRGRQRQPTYILYNRVVRLQLPTNNLKYLFPINISNTIPDNY</sequence>
<organism evidence="1 2">
    <name type="scientific">Candidatus Acididesulfobacter diazotrophicus</name>
    <dbReference type="NCBI Taxonomy" id="2597226"/>
    <lineage>
        <taxon>Bacteria</taxon>
        <taxon>Deltaproteobacteria</taxon>
        <taxon>Candidatus Acidulodesulfobacterales</taxon>
        <taxon>Candidatus Acididesulfobacter</taxon>
    </lineage>
</organism>
<evidence type="ECO:0000313" key="2">
    <source>
        <dbReference type="Proteomes" id="UP000319296"/>
    </source>
</evidence>
<dbReference type="Proteomes" id="UP000319296">
    <property type="component" value="Unassembled WGS sequence"/>
</dbReference>
<protein>
    <submittedName>
        <fullName evidence="1">Uncharacterized protein</fullName>
    </submittedName>
</protein>
<gene>
    <name evidence="1" type="ORF">EVG15_09820</name>
</gene>
<proteinExistence type="predicted"/>
<accession>A0A519BKB1</accession>